<reference evidence="1" key="1">
    <citation type="submission" date="2022-08" db="EMBL/GenBank/DDBJ databases">
        <authorList>
            <person name="Gutierrez-Valencia J."/>
        </authorList>
    </citation>
    <scope>NUCLEOTIDE SEQUENCE</scope>
</reference>
<accession>A0AAV0HBZ8</accession>
<dbReference type="EMBL" id="CAMGYJ010000002">
    <property type="protein sequence ID" value="CAI0382649.1"/>
    <property type="molecule type" value="Genomic_DNA"/>
</dbReference>
<dbReference type="Proteomes" id="UP001154282">
    <property type="component" value="Unassembled WGS sequence"/>
</dbReference>
<evidence type="ECO:0000313" key="2">
    <source>
        <dbReference type="EMBL" id="CAI0382649.1"/>
    </source>
</evidence>
<name>A0AAV0HBZ8_9ROSI</name>
<evidence type="ECO:0000313" key="3">
    <source>
        <dbReference type="Proteomes" id="UP001154282"/>
    </source>
</evidence>
<gene>
    <name evidence="1" type="ORF">LITE_LOCUS3621</name>
    <name evidence="2" type="ORF">LITE_LOCUS3639</name>
</gene>
<dbReference type="EMBL" id="CAMGYJ010000002">
    <property type="protein sequence ID" value="CAI0382601.1"/>
    <property type="molecule type" value="Genomic_DNA"/>
</dbReference>
<dbReference type="AlphaFoldDB" id="A0AAV0HBZ8"/>
<protein>
    <submittedName>
        <fullName evidence="1">Uncharacterized protein</fullName>
    </submittedName>
</protein>
<keyword evidence="3" id="KW-1185">Reference proteome</keyword>
<organism evidence="1 3">
    <name type="scientific">Linum tenue</name>
    <dbReference type="NCBI Taxonomy" id="586396"/>
    <lineage>
        <taxon>Eukaryota</taxon>
        <taxon>Viridiplantae</taxon>
        <taxon>Streptophyta</taxon>
        <taxon>Embryophyta</taxon>
        <taxon>Tracheophyta</taxon>
        <taxon>Spermatophyta</taxon>
        <taxon>Magnoliopsida</taxon>
        <taxon>eudicotyledons</taxon>
        <taxon>Gunneridae</taxon>
        <taxon>Pentapetalae</taxon>
        <taxon>rosids</taxon>
        <taxon>fabids</taxon>
        <taxon>Malpighiales</taxon>
        <taxon>Linaceae</taxon>
        <taxon>Linum</taxon>
    </lineage>
</organism>
<sequence length="21" mass="2577">MGSIWWRSIRQRVWGHCCSLD</sequence>
<evidence type="ECO:0000313" key="1">
    <source>
        <dbReference type="EMBL" id="CAI0382601.1"/>
    </source>
</evidence>
<comment type="caution">
    <text evidence="1">The sequence shown here is derived from an EMBL/GenBank/DDBJ whole genome shotgun (WGS) entry which is preliminary data.</text>
</comment>
<proteinExistence type="predicted"/>